<comment type="function">
    <text evidence="3">Component of the RavA-ViaA chaperone complex, which may act on the membrane to optimize the function of some of the respiratory chains. ViaA stimulates the ATPase activity of RavA.</text>
</comment>
<protein>
    <recommendedName>
        <fullName evidence="3">Regulatory protein ViaA</fullName>
    </recommendedName>
    <alternativeName>
        <fullName evidence="3">VWA interacting with AAA+ ATPase</fullName>
    </alternativeName>
</protein>
<evidence type="ECO:0000256" key="3">
    <source>
        <dbReference type="HAMAP-Rule" id="MF_01626"/>
    </source>
</evidence>
<dbReference type="Gene3D" id="3.40.50.410">
    <property type="entry name" value="von Willebrand factor, type A domain"/>
    <property type="match status" value="1"/>
</dbReference>
<dbReference type="CDD" id="cd01462">
    <property type="entry name" value="VWA_YIEM_type"/>
    <property type="match status" value="1"/>
</dbReference>
<dbReference type="PANTHER" id="PTHR36846">
    <property type="entry name" value="PROTEIN VIAA"/>
    <property type="match status" value="1"/>
</dbReference>
<evidence type="ECO:0000313" key="6">
    <source>
        <dbReference type="Proteomes" id="UP000294820"/>
    </source>
</evidence>
<dbReference type="KEGG" id="daq:DAQ1742_00003"/>
<comment type="subcellular location">
    <subcellularLocation>
        <location evidence="3">Cytoplasm</location>
    </subcellularLocation>
</comment>
<reference evidence="5 6" key="1">
    <citation type="submission" date="2016-09" db="EMBL/GenBank/DDBJ databases">
        <authorList>
            <person name="Reverchon S."/>
            <person name="Nasser W."/>
            <person name="Leonard S."/>
            <person name="Brochier C."/>
            <person name="Duprey A."/>
        </authorList>
    </citation>
    <scope>NUCLEOTIDE SEQUENCE [LARGE SCALE GENOMIC DNA]</scope>
    <source>
        <strain evidence="5 6">174/2</strain>
    </source>
</reference>
<dbReference type="InterPro" id="IPR023481">
    <property type="entry name" value="Uncharacterised_ViaA"/>
</dbReference>
<dbReference type="RefSeq" id="WP_035345337.1">
    <property type="nucleotide sequence ID" value="NZ_LT615367.1"/>
</dbReference>
<dbReference type="GO" id="GO:0005829">
    <property type="term" value="C:cytosol"/>
    <property type="evidence" value="ECO:0007669"/>
    <property type="project" value="TreeGrafter"/>
</dbReference>
<organism evidence="5 6">
    <name type="scientific">Dickeya aquatica</name>
    <dbReference type="NCBI Taxonomy" id="1401087"/>
    <lineage>
        <taxon>Bacteria</taxon>
        <taxon>Pseudomonadati</taxon>
        <taxon>Pseudomonadota</taxon>
        <taxon>Gammaproteobacteria</taxon>
        <taxon>Enterobacterales</taxon>
        <taxon>Pectobacteriaceae</taxon>
        <taxon>Dickeya</taxon>
    </lineage>
</organism>
<accession>A0A375A548</accession>
<evidence type="ECO:0000313" key="5">
    <source>
        <dbReference type="EMBL" id="SLM61155.1"/>
    </source>
</evidence>
<keyword evidence="1 3" id="KW-0963">Cytoplasm</keyword>
<dbReference type="AlphaFoldDB" id="A0A375A548"/>
<gene>
    <name evidence="3 5" type="primary">viaA</name>
    <name evidence="5" type="ORF">DAQ1742_00003</name>
</gene>
<dbReference type="SMART" id="SM00327">
    <property type="entry name" value="VWA"/>
    <property type="match status" value="1"/>
</dbReference>
<comment type="subunit">
    <text evidence="3">Homodimer. Interacts with RavA.</text>
</comment>
<dbReference type="PANTHER" id="PTHR36846:SF1">
    <property type="entry name" value="PROTEIN VIAA"/>
    <property type="match status" value="1"/>
</dbReference>
<keyword evidence="6" id="KW-1185">Reference proteome</keyword>
<dbReference type="NCBIfam" id="NF008230">
    <property type="entry name" value="PRK10997.1"/>
    <property type="match status" value="1"/>
</dbReference>
<dbReference type="SUPFAM" id="SSF53300">
    <property type="entry name" value="vWA-like"/>
    <property type="match status" value="1"/>
</dbReference>
<dbReference type="EMBL" id="LT615367">
    <property type="protein sequence ID" value="SLM61155.1"/>
    <property type="molecule type" value="Genomic_DNA"/>
</dbReference>
<dbReference type="HAMAP" id="MF_01626">
    <property type="entry name" value="ViaA"/>
    <property type="match status" value="1"/>
</dbReference>
<proteinExistence type="inferred from homology"/>
<evidence type="ECO:0000259" key="4">
    <source>
        <dbReference type="SMART" id="SM00327"/>
    </source>
</evidence>
<feature type="domain" description="VWFA" evidence="4">
    <location>
        <begin position="324"/>
        <end position="488"/>
    </location>
</feature>
<dbReference type="InterPro" id="IPR002035">
    <property type="entry name" value="VWF_A"/>
</dbReference>
<sequence>MLTLESLEMLLSIDENDLLDDVIVTLMATPQLVMFFDKYPRLKTAVMRDMPQWKENLRQRLRGTQAPPELEKEFSCYQQTQLINEQTFQTHLPDILSTLHHVDSPFLNQAEKLIQSASRAAASTISSSQQGLFMQRWRLSLTLQTLNLHQQVMEQERDLLLDEIQKRLTISGALEPVLAENDTAAGRLWDLSASKRMKQSLSGLLETGAFLQQQPELQRLAERLGRSRETQSVLSHDAPKEPFQIMVQEPAFTPEQVSGVHQSDDILRLLPTELSTLGISELEFEFYRRLSEHRLLTYRLQGESWREKTLERPVIHQHNEQQPRGPFIVCVDTSGSMGGFNERCAKAFCLALMRIALADNRRCYIMLFSTGIVSYDLTSENGLEEAIRFLSQTFRGGTDLAGCLSSLLDKMDTPQWQDADAVIISDFIAQRLPEDLVNEIKHRQHHLQHRFHAVAMSAHGKPGILRIFDHIWRFDTSLKSRLLRRFQHDNVPLAS</sequence>
<evidence type="ECO:0000256" key="1">
    <source>
        <dbReference type="ARBA" id="ARBA00022490"/>
    </source>
</evidence>
<evidence type="ECO:0000256" key="2">
    <source>
        <dbReference type="ARBA" id="ARBA00023186"/>
    </source>
</evidence>
<dbReference type="Pfam" id="PF05762">
    <property type="entry name" value="VWA_CoxE"/>
    <property type="match status" value="1"/>
</dbReference>
<name>A0A375A548_9GAMM</name>
<dbReference type="InterPro" id="IPR036465">
    <property type="entry name" value="vWFA_dom_sf"/>
</dbReference>
<dbReference type="InterPro" id="IPR008912">
    <property type="entry name" value="Uncharacterised_CoxE"/>
</dbReference>
<dbReference type="Proteomes" id="UP000294820">
    <property type="component" value="Chromosome 1"/>
</dbReference>
<comment type="similarity">
    <text evidence="3">Belongs to the ViaA family.</text>
</comment>
<keyword evidence="2 3" id="KW-0143">Chaperone</keyword>